<dbReference type="InterPro" id="IPR039905">
    <property type="entry name" value="CD2BP2/Lin1"/>
</dbReference>
<dbReference type="FunCoup" id="G8ZQK8">
    <property type="interactions" value="740"/>
</dbReference>
<dbReference type="PANTHER" id="PTHR13138">
    <property type="entry name" value="PROTEIN LIN1"/>
    <property type="match status" value="1"/>
</dbReference>
<dbReference type="GO" id="GO:0000785">
    <property type="term" value="C:chromatin"/>
    <property type="evidence" value="ECO:0007669"/>
    <property type="project" value="EnsemblFungi"/>
</dbReference>
<dbReference type="OrthoDB" id="331341at2759"/>
<dbReference type="SUPFAM" id="SSF55277">
    <property type="entry name" value="GYF domain"/>
    <property type="match status" value="1"/>
</dbReference>
<name>G8ZQK8_TORDE</name>
<dbReference type="EMBL" id="HE616744">
    <property type="protein sequence ID" value="CCE91495.1"/>
    <property type="molecule type" value="Genomic_DNA"/>
</dbReference>
<organism evidence="3 4">
    <name type="scientific">Torulaspora delbrueckii</name>
    <name type="common">Yeast</name>
    <name type="synonym">Candida colliculosa</name>
    <dbReference type="NCBI Taxonomy" id="4950"/>
    <lineage>
        <taxon>Eukaryota</taxon>
        <taxon>Fungi</taxon>
        <taxon>Dikarya</taxon>
        <taxon>Ascomycota</taxon>
        <taxon>Saccharomycotina</taxon>
        <taxon>Saccharomycetes</taxon>
        <taxon>Saccharomycetales</taxon>
        <taxon>Saccharomycetaceae</taxon>
        <taxon>Torulaspora</taxon>
    </lineage>
</organism>
<dbReference type="GO" id="GO:0005682">
    <property type="term" value="C:U5 snRNP"/>
    <property type="evidence" value="ECO:0007669"/>
    <property type="project" value="EnsemblFungi"/>
</dbReference>
<dbReference type="SMART" id="SM00444">
    <property type="entry name" value="GYF"/>
    <property type="match status" value="1"/>
</dbReference>
<dbReference type="Pfam" id="PF02213">
    <property type="entry name" value="GYF"/>
    <property type="match status" value="1"/>
</dbReference>
<dbReference type="AlphaFoldDB" id="G8ZQK8"/>
<dbReference type="STRING" id="1076872.G8ZQK8"/>
<dbReference type="RefSeq" id="XP_003680706.1">
    <property type="nucleotide sequence ID" value="XM_003680658.1"/>
</dbReference>
<dbReference type="HOGENOM" id="CLU_065846_0_0_1"/>
<dbReference type="InterPro" id="IPR003169">
    <property type="entry name" value="GYF"/>
</dbReference>
<feature type="compositionally biased region" description="Basic and acidic residues" evidence="1">
    <location>
        <begin position="48"/>
        <end position="70"/>
    </location>
</feature>
<dbReference type="PROSITE" id="PS50829">
    <property type="entry name" value="GYF"/>
    <property type="match status" value="1"/>
</dbReference>
<dbReference type="KEGG" id="tdl:TDEL_0C06060"/>
<dbReference type="eggNOG" id="KOG2950">
    <property type="taxonomic scope" value="Eukaryota"/>
</dbReference>
<dbReference type="PANTHER" id="PTHR13138:SF3">
    <property type="entry name" value="CD2 ANTIGEN CYTOPLASMIC TAIL-BINDING PROTEIN 2"/>
    <property type="match status" value="1"/>
</dbReference>
<dbReference type="GeneID" id="11501913"/>
<evidence type="ECO:0000256" key="1">
    <source>
        <dbReference type="SAM" id="MobiDB-lite"/>
    </source>
</evidence>
<protein>
    <recommendedName>
        <fullName evidence="2">GYF domain-containing protein</fullName>
    </recommendedName>
</protein>
<gene>
    <name evidence="3" type="primary">TDEL0C06060</name>
    <name evidence="3" type="ORF">TDEL_0C06060</name>
</gene>
<feature type="region of interest" description="Disordered" evidence="1">
    <location>
        <begin position="1"/>
        <end position="78"/>
    </location>
</feature>
<dbReference type="Gene3D" id="3.30.1490.40">
    <property type="match status" value="1"/>
</dbReference>
<dbReference type="Proteomes" id="UP000005627">
    <property type="component" value="Chromosome 3"/>
</dbReference>
<dbReference type="InParanoid" id="G8ZQK8"/>
<evidence type="ECO:0000259" key="2">
    <source>
        <dbReference type="PROSITE" id="PS50829"/>
    </source>
</evidence>
<evidence type="ECO:0000313" key="3">
    <source>
        <dbReference type="EMBL" id="CCE91495.1"/>
    </source>
</evidence>
<reference evidence="3 4" key="1">
    <citation type="journal article" date="2011" name="Proc. Natl. Acad. Sci. U.S.A.">
        <title>Evolutionary erosion of yeast sex chromosomes by mating-type switching accidents.</title>
        <authorList>
            <person name="Gordon J.L."/>
            <person name="Armisen D."/>
            <person name="Proux-Wera E."/>
            <person name="Oheigeartaigh S.S."/>
            <person name="Byrne K.P."/>
            <person name="Wolfe K.H."/>
        </authorList>
    </citation>
    <scope>NUCLEOTIDE SEQUENCE [LARGE SCALE GENOMIC DNA]</scope>
    <source>
        <strain evidence="4">ATCC 10662 / CBS 1146 / NBRC 0425 / NCYC 2629 / NRRL Y-866</strain>
    </source>
</reference>
<feature type="domain" description="GYF" evidence="2">
    <location>
        <begin position="291"/>
        <end position="349"/>
    </location>
</feature>
<sequence length="349" mass="41154">MSEWNPKSAKRRPLNRTNDQNVHQDEQAFEGIRKKPKISLTGYESDSSDNHDSDDNVDTIEKDEPQHANNDENDMFAVDEDETVVLPTRKALSANQELDYNQFNKENIEDINGPSEAGLYDDDNKEVQVEAFNIEEERKNGYFDKEGNYVETQKDEDDAIQDQDLWIDDVKNVEEVAASQKLATTIKKKNQKTLQETMRHYMIDEALLRLKYFLCEKETVMETMIRLNKLRKMSESSKEFIINSIELLSDLINILEQKGFDDVYSLKRSDVVKLLREESLGDFPLDDDYKTQLWNFKWFRKPQIVHGPYTNYQMQYWKLSYFKNSVAVRLRDEPDKPQNWLHIDSITFM</sequence>
<evidence type="ECO:0000313" key="4">
    <source>
        <dbReference type="Proteomes" id="UP000005627"/>
    </source>
</evidence>
<keyword evidence="4" id="KW-1185">Reference proteome</keyword>
<dbReference type="InterPro" id="IPR035445">
    <property type="entry name" value="GYF-like_dom_sf"/>
</dbReference>
<accession>G8ZQK8</accession>
<proteinExistence type="predicted"/>